<dbReference type="RefSeq" id="WP_116879567.1">
    <property type="nucleotide sequence ID" value="NZ_QURB01000001.1"/>
</dbReference>
<keyword evidence="2" id="KW-0732">Signal</keyword>
<dbReference type="Proteomes" id="UP000257127">
    <property type="component" value="Unassembled WGS sequence"/>
</dbReference>
<dbReference type="Pfam" id="PF01522">
    <property type="entry name" value="Polysacc_deac_1"/>
    <property type="match status" value="1"/>
</dbReference>
<accession>A0A3E1F1N1</accession>
<dbReference type="InterPro" id="IPR011330">
    <property type="entry name" value="Glyco_hydro/deAcase_b/a-brl"/>
</dbReference>
<evidence type="ECO:0000256" key="2">
    <source>
        <dbReference type="ARBA" id="ARBA00022729"/>
    </source>
</evidence>
<evidence type="ECO:0000313" key="4">
    <source>
        <dbReference type="EMBL" id="RFC55732.1"/>
    </source>
</evidence>
<sequence length="296" mass="34559">MIRNFLFHRVHPQRDPLWDPMDLALFDKCIQYIAKKYEVVLFEDLAKDKSALSKKNKFATIMFDDGYKDNFEYALPILEKYKVKASFYVVTDCIDKNVPTWTHVLEHSFQATQIKNLELPFDILPKELQSKSFLNDEDKLKFAAQLKPFLKTIPHQKREEILLSIEKQFNDVEPPKLMMNWEEVRALKERGHYIGSHSVTHSMLGTMEHEGDIEKELQESGNRIKEELGYFPTTISYPIGSFDERIKKLSKKVGYSIGLAVKQDTFNPNTEDLLKSLELNYIMKPGGKQNLEFQTN</sequence>
<protein>
    <submittedName>
        <fullName evidence="4">Polysaccharide deacetylase family protein</fullName>
    </submittedName>
</protein>
<comment type="caution">
    <text evidence="4">The sequence shown here is derived from an EMBL/GenBank/DDBJ whole genome shotgun (WGS) entry which is preliminary data.</text>
</comment>
<dbReference type="PANTHER" id="PTHR34216">
    <property type="match status" value="1"/>
</dbReference>
<dbReference type="PROSITE" id="PS51677">
    <property type="entry name" value="NODB"/>
    <property type="match status" value="1"/>
</dbReference>
<evidence type="ECO:0000313" key="5">
    <source>
        <dbReference type="Proteomes" id="UP000257127"/>
    </source>
</evidence>
<dbReference type="GO" id="GO:0005576">
    <property type="term" value="C:extracellular region"/>
    <property type="evidence" value="ECO:0007669"/>
    <property type="project" value="UniProtKB-SubCell"/>
</dbReference>
<evidence type="ECO:0000259" key="3">
    <source>
        <dbReference type="PROSITE" id="PS51677"/>
    </source>
</evidence>
<gene>
    <name evidence="4" type="ORF">DXU93_02000</name>
</gene>
<proteinExistence type="predicted"/>
<dbReference type="InterPro" id="IPR051398">
    <property type="entry name" value="Polysacch_Deacetylase"/>
</dbReference>
<dbReference type="SUPFAM" id="SSF88713">
    <property type="entry name" value="Glycoside hydrolase/deacetylase"/>
    <property type="match status" value="1"/>
</dbReference>
<dbReference type="PANTHER" id="PTHR34216:SF3">
    <property type="entry name" value="POLY-BETA-1,6-N-ACETYL-D-GLUCOSAMINE N-DEACETYLASE"/>
    <property type="match status" value="1"/>
</dbReference>
<evidence type="ECO:0000256" key="1">
    <source>
        <dbReference type="ARBA" id="ARBA00004613"/>
    </source>
</evidence>
<feature type="domain" description="NodB homology" evidence="3">
    <location>
        <begin position="57"/>
        <end position="296"/>
    </location>
</feature>
<dbReference type="InterPro" id="IPR002509">
    <property type="entry name" value="NODB_dom"/>
</dbReference>
<dbReference type="CDD" id="cd10918">
    <property type="entry name" value="CE4_NodB_like_5s_6s"/>
    <property type="match status" value="1"/>
</dbReference>
<name>A0A3E1F1N1_9FLAO</name>
<comment type="subcellular location">
    <subcellularLocation>
        <location evidence="1">Secreted</location>
    </subcellularLocation>
</comment>
<dbReference type="AlphaFoldDB" id="A0A3E1F1N1"/>
<dbReference type="GO" id="GO:0016810">
    <property type="term" value="F:hydrolase activity, acting on carbon-nitrogen (but not peptide) bonds"/>
    <property type="evidence" value="ECO:0007669"/>
    <property type="project" value="InterPro"/>
</dbReference>
<dbReference type="GO" id="GO:0005975">
    <property type="term" value="P:carbohydrate metabolic process"/>
    <property type="evidence" value="ECO:0007669"/>
    <property type="project" value="InterPro"/>
</dbReference>
<reference evidence="4 5" key="1">
    <citation type="submission" date="2018-08" db="EMBL/GenBank/DDBJ databases">
        <title>The draft genome squence of Brumimicrobium sp. N62.</title>
        <authorList>
            <person name="Du Z.-J."/>
            <person name="Luo H.-R."/>
        </authorList>
    </citation>
    <scope>NUCLEOTIDE SEQUENCE [LARGE SCALE GENOMIC DNA]</scope>
    <source>
        <strain evidence="4 5">N62</strain>
    </source>
</reference>
<dbReference type="Gene3D" id="3.20.20.370">
    <property type="entry name" value="Glycoside hydrolase/deacetylase"/>
    <property type="match status" value="1"/>
</dbReference>
<dbReference type="OrthoDB" id="9778320at2"/>
<keyword evidence="5" id="KW-1185">Reference proteome</keyword>
<dbReference type="EMBL" id="QURB01000001">
    <property type="protein sequence ID" value="RFC55732.1"/>
    <property type="molecule type" value="Genomic_DNA"/>
</dbReference>
<organism evidence="4 5">
    <name type="scientific">Brumimicrobium aurantiacum</name>
    <dbReference type="NCBI Taxonomy" id="1737063"/>
    <lineage>
        <taxon>Bacteria</taxon>
        <taxon>Pseudomonadati</taxon>
        <taxon>Bacteroidota</taxon>
        <taxon>Flavobacteriia</taxon>
        <taxon>Flavobacteriales</taxon>
        <taxon>Crocinitomicaceae</taxon>
        <taxon>Brumimicrobium</taxon>
    </lineage>
</organism>